<feature type="region of interest" description="Disordered" evidence="1">
    <location>
        <begin position="42"/>
        <end position="64"/>
    </location>
</feature>
<evidence type="ECO:0000313" key="3">
    <source>
        <dbReference type="Proteomes" id="UP000503011"/>
    </source>
</evidence>
<name>A0A6F8YTC1_9ACTN</name>
<evidence type="ECO:0000256" key="1">
    <source>
        <dbReference type="SAM" id="MobiDB-lite"/>
    </source>
</evidence>
<sequence length="85" mass="8882">MGWTVTDGLLVALSRRDAASEKRGGVPVYGVARAARRNRPSIGVGAPAVRAHTADHPGPPTGEIDARTLRALRVPGRIRARAGPP</sequence>
<protein>
    <submittedName>
        <fullName evidence="2">Uncharacterized protein</fullName>
    </submittedName>
</protein>
<keyword evidence="3" id="KW-1185">Reference proteome</keyword>
<dbReference type="KEGG" id="psuu:Psuf_063940"/>
<evidence type="ECO:0000313" key="2">
    <source>
        <dbReference type="EMBL" id="BCB89081.1"/>
    </source>
</evidence>
<proteinExistence type="predicted"/>
<accession>A0A6F8YTC1</accession>
<reference evidence="2 3" key="2">
    <citation type="submission" date="2020-03" db="EMBL/GenBank/DDBJ databases">
        <authorList>
            <person name="Ichikawa N."/>
            <person name="Kimura A."/>
            <person name="Kitahashi Y."/>
            <person name="Uohara A."/>
        </authorList>
    </citation>
    <scope>NUCLEOTIDE SEQUENCE [LARGE SCALE GENOMIC DNA]</scope>
    <source>
        <strain evidence="2 3">NBRC 105367</strain>
    </source>
</reference>
<gene>
    <name evidence="2" type="ORF">Psuf_063940</name>
</gene>
<reference evidence="2 3" key="1">
    <citation type="submission" date="2020-03" db="EMBL/GenBank/DDBJ databases">
        <title>Whole genome shotgun sequence of Phytohabitans suffuscus NBRC 105367.</title>
        <authorList>
            <person name="Komaki H."/>
            <person name="Tamura T."/>
        </authorList>
    </citation>
    <scope>NUCLEOTIDE SEQUENCE [LARGE SCALE GENOMIC DNA]</scope>
    <source>
        <strain evidence="2 3">NBRC 105367</strain>
    </source>
</reference>
<dbReference type="AlphaFoldDB" id="A0A6F8YTC1"/>
<dbReference type="EMBL" id="AP022871">
    <property type="protein sequence ID" value="BCB89081.1"/>
    <property type="molecule type" value="Genomic_DNA"/>
</dbReference>
<dbReference type="Proteomes" id="UP000503011">
    <property type="component" value="Chromosome"/>
</dbReference>
<organism evidence="2 3">
    <name type="scientific">Phytohabitans suffuscus</name>
    <dbReference type="NCBI Taxonomy" id="624315"/>
    <lineage>
        <taxon>Bacteria</taxon>
        <taxon>Bacillati</taxon>
        <taxon>Actinomycetota</taxon>
        <taxon>Actinomycetes</taxon>
        <taxon>Micromonosporales</taxon>
        <taxon>Micromonosporaceae</taxon>
    </lineage>
</organism>